<organism evidence="1 2">
    <name type="scientific">Bradyrhizobium elkanii</name>
    <dbReference type="NCBI Taxonomy" id="29448"/>
    <lineage>
        <taxon>Bacteria</taxon>
        <taxon>Pseudomonadati</taxon>
        <taxon>Pseudomonadota</taxon>
        <taxon>Alphaproteobacteria</taxon>
        <taxon>Hyphomicrobiales</taxon>
        <taxon>Nitrobacteraceae</taxon>
        <taxon>Bradyrhizobium</taxon>
    </lineage>
</organism>
<comment type="caution">
    <text evidence="1">The sequence shown here is derived from an EMBL/GenBank/DDBJ whole genome shotgun (WGS) entry which is preliminary data.</text>
</comment>
<name>A0A4U6RW73_BRAEL</name>
<gene>
    <name evidence="1" type="ORF">FDV58_29685</name>
</gene>
<dbReference type="EMBL" id="SZZP01000021">
    <property type="protein sequence ID" value="TKV77822.1"/>
    <property type="molecule type" value="Genomic_DNA"/>
</dbReference>
<protein>
    <submittedName>
        <fullName evidence="1">DUF2478 domain-containing protein</fullName>
    </submittedName>
</protein>
<sequence>MRKVRRQDVAGVGLRGEFTCTVARGVPLLTGISVRCLTAERTFTVDFCTLLPYVYQAAKHWLCDVSTCLARSRSLSVASNP</sequence>
<accession>A0A4U6RW73</accession>
<dbReference type="AlphaFoldDB" id="A0A4U6RW73"/>
<dbReference type="Pfam" id="PF10649">
    <property type="entry name" value="DUF2478"/>
    <property type="match status" value="1"/>
</dbReference>
<proteinExistence type="predicted"/>
<dbReference type="InterPro" id="IPR018912">
    <property type="entry name" value="DUF2478"/>
</dbReference>
<dbReference type="Proteomes" id="UP000305095">
    <property type="component" value="Unassembled WGS sequence"/>
</dbReference>
<evidence type="ECO:0000313" key="2">
    <source>
        <dbReference type="Proteomes" id="UP000305095"/>
    </source>
</evidence>
<evidence type="ECO:0000313" key="1">
    <source>
        <dbReference type="EMBL" id="TKV77822.1"/>
    </source>
</evidence>
<reference evidence="1 2" key="1">
    <citation type="submission" date="2019-05" db="EMBL/GenBank/DDBJ databases">
        <title>Draft Genome of Bradyrhizobium elkanii strain SEMIA 938, Used in Commercial Inoculants for Lupinus spp. in Brazil.</title>
        <authorList>
            <person name="Hungria M."/>
            <person name="Delamuta J.R.M."/>
            <person name="Ribeiro R.A."/>
            <person name="Nogueira M.A."/>
        </authorList>
    </citation>
    <scope>NUCLEOTIDE SEQUENCE [LARGE SCALE GENOMIC DNA]</scope>
    <source>
        <strain evidence="1 2">Semia 938</strain>
    </source>
</reference>